<dbReference type="KEGG" id="suls:Sdiek1_0520"/>
<feature type="domain" description="ABC transporter" evidence="5">
    <location>
        <begin position="1"/>
        <end position="214"/>
    </location>
</feature>
<evidence type="ECO:0000256" key="2">
    <source>
        <dbReference type="ARBA" id="ARBA00022448"/>
    </source>
</evidence>
<sequence>MSLLQVQNISHAFDYLLFENVNFTLAPKESMAILGVSGSGKSTLLHICSTLLQPNHGEVLLCDHNIYNDNDDARLKLRRYDVGIIFQSHYLFKGFFANENIELASFISDKKIDNGILERLGIADFMHYRVGDLSGGQQQRVSIARVLAKKPRIIFADEPTGNLDDKTAQEVMNVLFEYIEKENAALLLVTHNQQLAKQCTYMKHLHLDGLKEDA</sequence>
<evidence type="ECO:0000259" key="5">
    <source>
        <dbReference type="PROSITE" id="PS50893"/>
    </source>
</evidence>
<dbReference type="AlphaFoldDB" id="A0A1Y0HJE3"/>
<dbReference type="InterPro" id="IPR003439">
    <property type="entry name" value="ABC_transporter-like_ATP-bd"/>
</dbReference>
<dbReference type="InterPro" id="IPR017871">
    <property type="entry name" value="ABC_transporter-like_CS"/>
</dbReference>
<dbReference type="PROSITE" id="PS50893">
    <property type="entry name" value="ABC_TRANSPORTER_2"/>
    <property type="match status" value="1"/>
</dbReference>
<dbReference type="SMART" id="SM00382">
    <property type="entry name" value="AAA"/>
    <property type="match status" value="1"/>
</dbReference>
<accession>A0A1Y0HJE3</accession>
<dbReference type="InterPro" id="IPR017911">
    <property type="entry name" value="MacB-like_ATP-bd"/>
</dbReference>
<keyword evidence="6" id="KW-0378">Hydrolase</keyword>
<organism evidence="6 7">
    <name type="scientific">Sulfurospirillum diekertiae</name>
    <dbReference type="NCBI Taxonomy" id="1854492"/>
    <lineage>
        <taxon>Bacteria</taxon>
        <taxon>Pseudomonadati</taxon>
        <taxon>Campylobacterota</taxon>
        <taxon>Epsilonproteobacteria</taxon>
        <taxon>Campylobacterales</taxon>
        <taxon>Sulfurospirillaceae</taxon>
        <taxon>Sulfurospirillum</taxon>
    </lineage>
</organism>
<dbReference type="PROSITE" id="PS00211">
    <property type="entry name" value="ABC_TRANSPORTER_1"/>
    <property type="match status" value="1"/>
</dbReference>
<comment type="similarity">
    <text evidence="1">Belongs to the ABC transporter superfamily.</text>
</comment>
<dbReference type="InterPro" id="IPR003593">
    <property type="entry name" value="AAA+_ATPase"/>
</dbReference>
<keyword evidence="7" id="KW-1185">Reference proteome</keyword>
<protein>
    <submittedName>
        <fullName evidence="6">Lipoprotein-releasing system ATP-binding protein LolD</fullName>
        <ecNumber evidence="6">3.6.3.-</ecNumber>
    </submittedName>
</protein>
<dbReference type="PANTHER" id="PTHR42798:SF2">
    <property type="entry name" value="ABC TRANSPORTER ATP-BINDING PROTEIN MG467-RELATED"/>
    <property type="match status" value="1"/>
</dbReference>
<reference evidence="7" key="1">
    <citation type="submission" date="2017-05" db="EMBL/GenBank/DDBJ databases">
        <title>Dechlorination kinetics govern the competition between two new strains of the genus Sulfurospirillum.</title>
        <authorList>
            <person name="Buttet G.F."/>
            <person name="Murray A.M."/>
            <person name="Goris T."/>
            <person name="Burion M."/>
            <person name="Lin B."/>
            <person name="Rolle M."/>
            <person name="Maillard J."/>
        </authorList>
    </citation>
    <scope>NUCLEOTIDE SEQUENCE [LARGE SCALE GENOMIC DNA]</scope>
    <source>
        <strain evidence="7">SL2-1</strain>
    </source>
</reference>
<dbReference type="EMBL" id="CP021416">
    <property type="protein sequence ID" value="ARU47696.1"/>
    <property type="molecule type" value="Genomic_DNA"/>
</dbReference>
<dbReference type="Proteomes" id="UP000196005">
    <property type="component" value="Chromosome"/>
</dbReference>
<dbReference type="PANTHER" id="PTHR42798">
    <property type="entry name" value="LIPOPROTEIN-RELEASING SYSTEM ATP-BINDING PROTEIN LOLD"/>
    <property type="match status" value="1"/>
</dbReference>
<keyword evidence="6" id="KW-0449">Lipoprotein</keyword>
<name>A0A1Y0HJE3_9BACT</name>
<evidence type="ECO:0000256" key="1">
    <source>
        <dbReference type="ARBA" id="ARBA00005417"/>
    </source>
</evidence>
<dbReference type="Pfam" id="PF00005">
    <property type="entry name" value="ABC_tran"/>
    <property type="match status" value="1"/>
</dbReference>
<dbReference type="GO" id="GO:0016887">
    <property type="term" value="F:ATP hydrolysis activity"/>
    <property type="evidence" value="ECO:0007669"/>
    <property type="project" value="InterPro"/>
</dbReference>
<proteinExistence type="inferred from homology"/>
<gene>
    <name evidence="6" type="ORF">Sdiek1_0520</name>
</gene>
<evidence type="ECO:0000256" key="4">
    <source>
        <dbReference type="ARBA" id="ARBA00022840"/>
    </source>
</evidence>
<dbReference type="RefSeq" id="WP_087437761.1">
    <property type="nucleotide sequence ID" value="NZ_CP021416.1"/>
</dbReference>
<dbReference type="CDD" id="cd03255">
    <property type="entry name" value="ABC_MJ0796_LolCDE_FtsE"/>
    <property type="match status" value="1"/>
</dbReference>
<keyword evidence="3" id="KW-0547">Nucleotide-binding</keyword>
<dbReference type="OrthoDB" id="9809450at2"/>
<evidence type="ECO:0000256" key="3">
    <source>
        <dbReference type="ARBA" id="ARBA00022741"/>
    </source>
</evidence>
<dbReference type="InterPro" id="IPR027417">
    <property type="entry name" value="P-loop_NTPase"/>
</dbReference>
<evidence type="ECO:0000313" key="7">
    <source>
        <dbReference type="Proteomes" id="UP000196005"/>
    </source>
</evidence>
<keyword evidence="4 6" id="KW-0067">ATP-binding</keyword>
<dbReference type="Gene3D" id="3.40.50.300">
    <property type="entry name" value="P-loop containing nucleotide triphosphate hydrolases"/>
    <property type="match status" value="1"/>
</dbReference>
<dbReference type="SUPFAM" id="SSF52540">
    <property type="entry name" value="P-loop containing nucleoside triphosphate hydrolases"/>
    <property type="match status" value="1"/>
</dbReference>
<keyword evidence="2" id="KW-0813">Transport</keyword>
<evidence type="ECO:0000313" key="6">
    <source>
        <dbReference type="EMBL" id="ARU47696.1"/>
    </source>
</evidence>
<dbReference type="GO" id="GO:0005524">
    <property type="term" value="F:ATP binding"/>
    <property type="evidence" value="ECO:0007669"/>
    <property type="project" value="UniProtKB-KW"/>
</dbReference>
<dbReference type="EC" id="3.6.3.-" evidence="6"/>